<feature type="domain" description="Aminoacyl-transfer RNA synthetases class-II family profile" evidence="13">
    <location>
        <begin position="1"/>
        <end position="323"/>
    </location>
</feature>
<evidence type="ECO:0000256" key="6">
    <source>
        <dbReference type="ARBA" id="ARBA00022598"/>
    </source>
</evidence>
<comment type="similarity">
    <text evidence="2">Belongs to the class-II aminoacyl-tRNA synthetase family.</text>
</comment>
<comment type="subcellular location">
    <subcellularLocation>
        <location evidence="1">Cytoplasm</location>
    </subcellularLocation>
</comment>
<evidence type="ECO:0000256" key="3">
    <source>
        <dbReference type="ARBA" id="ARBA00011738"/>
    </source>
</evidence>
<dbReference type="PANTHER" id="PTHR43707">
    <property type="entry name" value="HISTIDYL-TRNA SYNTHETASE"/>
    <property type="match status" value="1"/>
</dbReference>
<accession>A0A3B1CXU6</accession>
<dbReference type="PANTHER" id="PTHR43707:SF1">
    <property type="entry name" value="HISTIDINE--TRNA LIGASE, MITOCHONDRIAL-RELATED"/>
    <property type="match status" value="1"/>
</dbReference>
<evidence type="ECO:0000256" key="9">
    <source>
        <dbReference type="ARBA" id="ARBA00022917"/>
    </source>
</evidence>
<gene>
    <name evidence="14" type="ORF">MNBD_NITROSPIRAE03-1397</name>
</gene>
<dbReference type="GO" id="GO:0005737">
    <property type="term" value="C:cytoplasm"/>
    <property type="evidence" value="ECO:0007669"/>
    <property type="project" value="UniProtKB-SubCell"/>
</dbReference>
<dbReference type="Gene3D" id="3.30.930.10">
    <property type="entry name" value="Bira Bifunctional Protein, Domain 2"/>
    <property type="match status" value="1"/>
</dbReference>
<comment type="subunit">
    <text evidence="3">Homodimer.</text>
</comment>
<dbReference type="EC" id="6.1.1.21" evidence="4"/>
<protein>
    <recommendedName>
        <fullName evidence="4">histidine--tRNA ligase</fullName>
        <ecNumber evidence="4">6.1.1.21</ecNumber>
    </recommendedName>
    <alternativeName>
        <fullName evidence="11">Histidyl-tRNA synthetase</fullName>
    </alternativeName>
</protein>
<evidence type="ECO:0000256" key="5">
    <source>
        <dbReference type="ARBA" id="ARBA00022490"/>
    </source>
</evidence>
<name>A0A3B1CXU6_9ZZZZ</name>
<dbReference type="CDD" id="cd00859">
    <property type="entry name" value="HisRS_anticodon"/>
    <property type="match status" value="1"/>
</dbReference>
<evidence type="ECO:0000256" key="10">
    <source>
        <dbReference type="ARBA" id="ARBA00023146"/>
    </source>
</evidence>
<dbReference type="SUPFAM" id="SSF55681">
    <property type="entry name" value="Class II aaRS and biotin synthetases"/>
    <property type="match status" value="1"/>
</dbReference>
<reference evidence="14" key="1">
    <citation type="submission" date="2018-06" db="EMBL/GenBank/DDBJ databases">
        <authorList>
            <person name="Zhirakovskaya E."/>
        </authorList>
    </citation>
    <scope>NUCLEOTIDE SEQUENCE</scope>
</reference>
<dbReference type="InterPro" id="IPR045864">
    <property type="entry name" value="aa-tRNA-synth_II/BPL/LPL"/>
</dbReference>
<dbReference type="HAMAP" id="MF_00127">
    <property type="entry name" value="His_tRNA_synth"/>
    <property type="match status" value="1"/>
</dbReference>
<keyword evidence="10 14" id="KW-0030">Aminoacyl-tRNA synthetase</keyword>
<comment type="catalytic activity">
    <reaction evidence="12">
        <text>tRNA(His) + L-histidine + ATP = L-histidyl-tRNA(His) + AMP + diphosphate + H(+)</text>
        <dbReference type="Rhea" id="RHEA:17313"/>
        <dbReference type="Rhea" id="RHEA-COMP:9665"/>
        <dbReference type="Rhea" id="RHEA-COMP:9689"/>
        <dbReference type="ChEBI" id="CHEBI:15378"/>
        <dbReference type="ChEBI" id="CHEBI:30616"/>
        <dbReference type="ChEBI" id="CHEBI:33019"/>
        <dbReference type="ChEBI" id="CHEBI:57595"/>
        <dbReference type="ChEBI" id="CHEBI:78442"/>
        <dbReference type="ChEBI" id="CHEBI:78527"/>
        <dbReference type="ChEBI" id="CHEBI:456215"/>
        <dbReference type="EC" id="6.1.1.21"/>
    </reaction>
</comment>
<keyword evidence="7" id="KW-0547">Nucleotide-binding</keyword>
<evidence type="ECO:0000256" key="8">
    <source>
        <dbReference type="ARBA" id="ARBA00022840"/>
    </source>
</evidence>
<dbReference type="InterPro" id="IPR033656">
    <property type="entry name" value="HisRS_anticodon"/>
</dbReference>
<keyword evidence="8" id="KW-0067">ATP-binding</keyword>
<dbReference type="AlphaFoldDB" id="A0A3B1CXU6"/>
<sequence>MKYRAIKGAQDILPPDVYLWQEVEATARQVFSPFGYREIRTPVMEFTEVFTRSIGETTDIVEKEMYTFNDRAGRSITLRPEGTAPVVRAYVENHLYSLPSPQKYYYIGPMFRYERPQKGRFRQFHQIGVEAFGEEDPRMDAEVLDMLRCFLERVGVDNLRFEVNSIGCDECRPLYRSALVDFLTGQIDSLCSDCRRRYEINPLRVLDCKVKGCEEIKKRAPGITDYLCSGCREHFDALLGYLELLKIPFSVNPAMVRGLDYYTRTTFEVTSESLGAQSAVAAGGRYDKLIEEFGGPAVPGIGFAIGMERLTALIKDCHGIVEPVPAVYFAAIGDEAEKAAYKLASGMRTNGIRVELDYSGASLKSRFRKADRLKATHVFILGEDELSRGTIRYKRLSDGEQGEIDKDDVMQFFG</sequence>
<dbReference type="EMBL" id="UOGI01000375">
    <property type="protein sequence ID" value="VAX34709.1"/>
    <property type="molecule type" value="Genomic_DNA"/>
</dbReference>
<keyword evidence="6 14" id="KW-0436">Ligase</keyword>
<dbReference type="FunFam" id="3.30.930.10:FF:000005">
    <property type="entry name" value="Histidine--tRNA ligase"/>
    <property type="match status" value="1"/>
</dbReference>
<dbReference type="SUPFAM" id="SSF52954">
    <property type="entry name" value="Class II aaRS ABD-related"/>
    <property type="match status" value="1"/>
</dbReference>
<evidence type="ECO:0000256" key="1">
    <source>
        <dbReference type="ARBA" id="ARBA00004496"/>
    </source>
</evidence>
<evidence type="ECO:0000313" key="14">
    <source>
        <dbReference type="EMBL" id="VAX34709.1"/>
    </source>
</evidence>
<keyword evidence="5" id="KW-0963">Cytoplasm</keyword>
<evidence type="ECO:0000256" key="12">
    <source>
        <dbReference type="ARBA" id="ARBA00047639"/>
    </source>
</evidence>
<dbReference type="PIRSF" id="PIRSF001549">
    <property type="entry name" value="His-tRNA_synth"/>
    <property type="match status" value="1"/>
</dbReference>
<dbReference type="InterPro" id="IPR036621">
    <property type="entry name" value="Anticodon-bd_dom_sf"/>
</dbReference>
<evidence type="ECO:0000256" key="4">
    <source>
        <dbReference type="ARBA" id="ARBA00012815"/>
    </source>
</evidence>
<dbReference type="Pfam" id="PF03129">
    <property type="entry name" value="HGTP_anticodon"/>
    <property type="match status" value="1"/>
</dbReference>
<dbReference type="GO" id="GO:0005524">
    <property type="term" value="F:ATP binding"/>
    <property type="evidence" value="ECO:0007669"/>
    <property type="project" value="UniProtKB-KW"/>
</dbReference>
<dbReference type="InterPro" id="IPR004516">
    <property type="entry name" value="HisRS/HisZ"/>
</dbReference>
<dbReference type="GO" id="GO:0004821">
    <property type="term" value="F:histidine-tRNA ligase activity"/>
    <property type="evidence" value="ECO:0007669"/>
    <property type="project" value="UniProtKB-EC"/>
</dbReference>
<evidence type="ECO:0000259" key="13">
    <source>
        <dbReference type="PROSITE" id="PS50862"/>
    </source>
</evidence>
<dbReference type="PROSITE" id="PS50862">
    <property type="entry name" value="AA_TRNA_LIGASE_II"/>
    <property type="match status" value="1"/>
</dbReference>
<dbReference type="Pfam" id="PF13393">
    <property type="entry name" value="tRNA-synt_His"/>
    <property type="match status" value="2"/>
</dbReference>
<dbReference type="InterPro" id="IPR015807">
    <property type="entry name" value="His-tRNA-ligase"/>
</dbReference>
<dbReference type="CDD" id="cd00773">
    <property type="entry name" value="HisRS-like_core"/>
    <property type="match status" value="1"/>
</dbReference>
<evidence type="ECO:0000256" key="11">
    <source>
        <dbReference type="ARBA" id="ARBA00030619"/>
    </source>
</evidence>
<dbReference type="GO" id="GO:0006427">
    <property type="term" value="P:histidyl-tRNA aminoacylation"/>
    <property type="evidence" value="ECO:0007669"/>
    <property type="project" value="InterPro"/>
</dbReference>
<dbReference type="InterPro" id="IPR004154">
    <property type="entry name" value="Anticodon-bd"/>
</dbReference>
<proteinExistence type="inferred from homology"/>
<organism evidence="14">
    <name type="scientific">hydrothermal vent metagenome</name>
    <dbReference type="NCBI Taxonomy" id="652676"/>
    <lineage>
        <taxon>unclassified sequences</taxon>
        <taxon>metagenomes</taxon>
        <taxon>ecological metagenomes</taxon>
    </lineage>
</organism>
<dbReference type="InterPro" id="IPR006195">
    <property type="entry name" value="aa-tRNA-synth_II"/>
</dbReference>
<evidence type="ECO:0000256" key="7">
    <source>
        <dbReference type="ARBA" id="ARBA00022741"/>
    </source>
</evidence>
<evidence type="ECO:0000256" key="2">
    <source>
        <dbReference type="ARBA" id="ARBA00008226"/>
    </source>
</evidence>
<keyword evidence="9" id="KW-0648">Protein biosynthesis</keyword>
<dbReference type="Gene3D" id="3.40.50.800">
    <property type="entry name" value="Anticodon-binding domain"/>
    <property type="match status" value="1"/>
</dbReference>
<dbReference type="InterPro" id="IPR041715">
    <property type="entry name" value="HisRS-like_core"/>
</dbReference>
<dbReference type="NCBIfam" id="TIGR00442">
    <property type="entry name" value="hisS"/>
    <property type="match status" value="1"/>
</dbReference>